<gene>
    <name evidence="2" type="ORF">GM661_05730</name>
</gene>
<keyword evidence="3" id="KW-1185">Reference proteome</keyword>
<dbReference type="AlphaFoldDB" id="A0A8A7KD29"/>
<feature type="region of interest" description="Disordered" evidence="1">
    <location>
        <begin position="108"/>
        <end position="127"/>
    </location>
</feature>
<dbReference type="RefSeq" id="WP_230869149.1">
    <property type="nucleotide sequence ID" value="NZ_CP046640.1"/>
</dbReference>
<accession>A0A8A7KD29</accession>
<dbReference type="KEGG" id="ifn:GM661_05730"/>
<evidence type="ECO:0000313" key="3">
    <source>
        <dbReference type="Proteomes" id="UP000665020"/>
    </source>
</evidence>
<proteinExistence type="predicted"/>
<dbReference type="EMBL" id="CP046640">
    <property type="protein sequence ID" value="QTL97518.1"/>
    <property type="molecule type" value="Genomic_DNA"/>
</dbReference>
<name>A0A8A7KD29_9FIRM</name>
<evidence type="ECO:0000256" key="1">
    <source>
        <dbReference type="SAM" id="MobiDB-lite"/>
    </source>
</evidence>
<dbReference type="Proteomes" id="UP000665020">
    <property type="component" value="Chromosome"/>
</dbReference>
<feature type="compositionally biased region" description="Acidic residues" evidence="1">
    <location>
        <begin position="114"/>
        <end position="127"/>
    </location>
</feature>
<protein>
    <submittedName>
        <fullName evidence="2">Uncharacterized protein</fullName>
    </submittedName>
</protein>
<reference evidence="2" key="1">
    <citation type="submission" date="2019-12" db="EMBL/GenBank/DDBJ databases">
        <authorList>
            <person name="zhang j."/>
            <person name="sun C.M."/>
        </authorList>
    </citation>
    <scope>NUCLEOTIDE SEQUENCE</scope>
    <source>
        <strain evidence="2">NS-1</strain>
    </source>
</reference>
<sequence length="127" mass="14933">MNSYIVKQSVIGLQEALEEKIKTTKSLNARNFLKEILKLSESEQEKWFLTSNQATKLTREKFEQQTNEKREICTIIMTICAVITTSIMVWNEIEKRWEKKEVEEEVCKDKEVEVENDDNSDDSDIPK</sequence>
<organism evidence="2 3">
    <name type="scientific">Iocasia fonsfrigidae</name>
    <dbReference type="NCBI Taxonomy" id="2682810"/>
    <lineage>
        <taxon>Bacteria</taxon>
        <taxon>Bacillati</taxon>
        <taxon>Bacillota</taxon>
        <taxon>Clostridia</taxon>
        <taxon>Halanaerobiales</taxon>
        <taxon>Halanaerobiaceae</taxon>
        <taxon>Iocasia</taxon>
    </lineage>
</organism>
<evidence type="ECO:0000313" key="2">
    <source>
        <dbReference type="EMBL" id="QTL97518.1"/>
    </source>
</evidence>